<protein>
    <submittedName>
        <fullName evidence="7">Uncharacterized protein</fullName>
    </submittedName>
</protein>
<comment type="similarity">
    <text evidence="1">Belongs to the peptidase C1 family.</text>
</comment>
<reference evidence="7" key="1">
    <citation type="submission" date="2021-02" db="EMBL/GenBank/DDBJ databases">
        <authorList>
            <person name="Dougan E. K."/>
            <person name="Rhodes N."/>
            <person name="Thang M."/>
            <person name="Chan C."/>
        </authorList>
    </citation>
    <scope>NUCLEOTIDE SEQUENCE</scope>
</reference>
<dbReference type="SMART" id="SM00848">
    <property type="entry name" value="Inhibitor_I29"/>
    <property type="match status" value="1"/>
</dbReference>
<evidence type="ECO:0000256" key="3">
    <source>
        <dbReference type="ARBA" id="ARBA00023157"/>
    </source>
</evidence>
<dbReference type="Pfam" id="PF00112">
    <property type="entry name" value="Peptidase_C1"/>
    <property type="match status" value="1"/>
</dbReference>
<dbReference type="PRINTS" id="PR00705">
    <property type="entry name" value="PAPAIN"/>
</dbReference>
<dbReference type="InterPro" id="IPR013128">
    <property type="entry name" value="Peptidase_C1A"/>
</dbReference>
<organism evidence="7 8">
    <name type="scientific">Polarella glacialis</name>
    <name type="common">Dinoflagellate</name>
    <dbReference type="NCBI Taxonomy" id="89957"/>
    <lineage>
        <taxon>Eukaryota</taxon>
        <taxon>Sar</taxon>
        <taxon>Alveolata</taxon>
        <taxon>Dinophyceae</taxon>
        <taxon>Suessiales</taxon>
        <taxon>Suessiaceae</taxon>
        <taxon>Polarella</taxon>
    </lineage>
</organism>
<dbReference type="PANTHER" id="PTHR12411">
    <property type="entry name" value="CYSTEINE PROTEASE FAMILY C1-RELATED"/>
    <property type="match status" value="1"/>
</dbReference>
<name>A0A813K059_POLGL</name>
<evidence type="ECO:0000259" key="5">
    <source>
        <dbReference type="SMART" id="SM00645"/>
    </source>
</evidence>
<dbReference type="InterPro" id="IPR000169">
    <property type="entry name" value="Pept_cys_AS"/>
</dbReference>
<feature type="domain" description="Peptidase C1A papain C-terminal" evidence="5">
    <location>
        <begin position="113"/>
        <end position="385"/>
    </location>
</feature>
<dbReference type="InterPro" id="IPR038765">
    <property type="entry name" value="Papain-like_cys_pep_sf"/>
</dbReference>
<dbReference type="PROSITE" id="PS00139">
    <property type="entry name" value="THIOL_PROTEASE_CYS"/>
    <property type="match status" value="1"/>
</dbReference>
<dbReference type="EMBL" id="CAJNNW010027034">
    <property type="protein sequence ID" value="CAE8689191.1"/>
    <property type="molecule type" value="Genomic_DNA"/>
</dbReference>
<dbReference type="CDD" id="cd02248">
    <property type="entry name" value="Peptidase_C1A"/>
    <property type="match status" value="1"/>
</dbReference>
<evidence type="ECO:0000256" key="4">
    <source>
        <dbReference type="SAM" id="SignalP"/>
    </source>
</evidence>
<dbReference type="InterPro" id="IPR013201">
    <property type="entry name" value="Prot_inhib_I29"/>
</dbReference>
<feature type="signal peptide" evidence="4">
    <location>
        <begin position="1"/>
        <end position="20"/>
    </location>
</feature>
<gene>
    <name evidence="7" type="ORF">PGLA2088_LOCUS26355</name>
</gene>
<evidence type="ECO:0000313" key="7">
    <source>
        <dbReference type="EMBL" id="CAE8689191.1"/>
    </source>
</evidence>
<dbReference type="Gene3D" id="3.90.70.10">
    <property type="entry name" value="Cysteine proteinases"/>
    <property type="match status" value="1"/>
</dbReference>
<accession>A0A813K059</accession>
<evidence type="ECO:0000256" key="1">
    <source>
        <dbReference type="ARBA" id="ARBA00008455"/>
    </source>
</evidence>
<keyword evidence="2" id="KW-0865">Zymogen</keyword>
<dbReference type="Proteomes" id="UP000626109">
    <property type="component" value="Unassembled WGS sequence"/>
</dbReference>
<feature type="chain" id="PRO_5033002712" evidence="4">
    <location>
        <begin position="21"/>
        <end position="393"/>
    </location>
</feature>
<dbReference type="InterPro" id="IPR000668">
    <property type="entry name" value="Peptidase_C1A_C"/>
</dbReference>
<dbReference type="GO" id="GO:0006508">
    <property type="term" value="P:proteolysis"/>
    <property type="evidence" value="ECO:0007669"/>
    <property type="project" value="InterPro"/>
</dbReference>
<evidence type="ECO:0000313" key="8">
    <source>
        <dbReference type="Proteomes" id="UP000626109"/>
    </source>
</evidence>
<dbReference type="AlphaFoldDB" id="A0A813K059"/>
<dbReference type="InterPro" id="IPR025660">
    <property type="entry name" value="Pept_his_AS"/>
</dbReference>
<keyword evidence="4" id="KW-0732">Signal</keyword>
<dbReference type="Pfam" id="PF08246">
    <property type="entry name" value="Inhibitor_I29"/>
    <property type="match status" value="1"/>
</dbReference>
<dbReference type="SUPFAM" id="SSF54001">
    <property type="entry name" value="Cysteine proteinases"/>
    <property type="match status" value="1"/>
</dbReference>
<comment type="caution">
    <text evidence="7">The sequence shown here is derived from an EMBL/GenBank/DDBJ whole genome shotgun (WGS) entry which is preliminary data.</text>
</comment>
<sequence length="393" mass="42165">MAIPQVRLWIGLFWVLGASAGLEDPFRSWADAHGKSYDSAEELERRAVFRRNQELVEELNSARGDGAVYGLEGPWADISPAEFVGRLMPERHLIPAALALARESLLPGQGTSLPDAFDWTTKGVVAPVRDQKALGSCWAVSTAENIEGQHALSTGSSAVPLSAEQLVECDASTDSSCGGQKGTRHEGCADCGVFGGWPYLGYQYLQKAGGIFSEADWPYWHEGVFPCMPVGYDKQMCGNHEDLYCRSNSTKGQGSGGLCHATGGFTTRVTGWKALSTNESELAAQLVHYGPLSVLIDADGLQNYRSGVYKGGLFGCTPDAQSGILGLDHAVLLVGFGTEKSLLGKTQAYWKLKNSWGTKWGEQGFFRLERGTGRCGVNLAATTAQVSVSEVVV</sequence>
<proteinExistence type="inferred from homology"/>
<feature type="domain" description="Cathepsin propeptide inhibitor" evidence="6">
    <location>
        <begin position="26"/>
        <end position="83"/>
    </location>
</feature>
<keyword evidence="3" id="KW-1015">Disulfide bond</keyword>
<dbReference type="InterPro" id="IPR039417">
    <property type="entry name" value="Peptidase_C1A_papain-like"/>
</dbReference>
<dbReference type="GO" id="GO:0008234">
    <property type="term" value="F:cysteine-type peptidase activity"/>
    <property type="evidence" value="ECO:0007669"/>
    <property type="project" value="InterPro"/>
</dbReference>
<evidence type="ECO:0000256" key="2">
    <source>
        <dbReference type="ARBA" id="ARBA00023145"/>
    </source>
</evidence>
<dbReference type="PROSITE" id="PS00639">
    <property type="entry name" value="THIOL_PROTEASE_HIS"/>
    <property type="match status" value="1"/>
</dbReference>
<evidence type="ECO:0000259" key="6">
    <source>
        <dbReference type="SMART" id="SM00848"/>
    </source>
</evidence>
<dbReference type="SMART" id="SM00645">
    <property type="entry name" value="Pept_C1"/>
    <property type="match status" value="1"/>
</dbReference>